<feature type="domain" description="Aminoglycoside phosphotransferase" evidence="1">
    <location>
        <begin position="55"/>
        <end position="256"/>
    </location>
</feature>
<gene>
    <name evidence="2" type="ORF">AVL62_06240</name>
</gene>
<dbReference type="EMBL" id="LQBL01000002">
    <property type="protein sequence ID" value="KUG59277.1"/>
    <property type="molecule type" value="Genomic_DNA"/>
</dbReference>
<accession>A0A0W8IH09</accession>
<dbReference type="AlphaFoldDB" id="A0A0W8IH09"/>
<dbReference type="Gene3D" id="1.10.510.10">
    <property type="entry name" value="Transferase(Phosphotransferase) domain 1"/>
    <property type="match status" value="1"/>
</dbReference>
<dbReference type="InterPro" id="IPR011009">
    <property type="entry name" value="Kinase-like_dom_sf"/>
</dbReference>
<evidence type="ECO:0000259" key="1">
    <source>
        <dbReference type="Pfam" id="PF01636"/>
    </source>
</evidence>
<name>A0A0W8IH09_9MICO</name>
<keyword evidence="3" id="KW-1185">Reference proteome</keyword>
<dbReference type="Proteomes" id="UP000054837">
    <property type="component" value="Unassembled WGS sequence"/>
</dbReference>
<evidence type="ECO:0000313" key="3">
    <source>
        <dbReference type="Proteomes" id="UP000054837"/>
    </source>
</evidence>
<dbReference type="Pfam" id="PF01636">
    <property type="entry name" value="APH"/>
    <property type="match status" value="1"/>
</dbReference>
<evidence type="ECO:0000313" key="2">
    <source>
        <dbReference type="EMBL" id="KUG59277.1"/>
    </source>
</evidence>
<organism evidence="2 3">
    <name type="scientific">Serinicoccus chungangensis</name>
    <dbReference type="NCBI Taxonomy" id="767452"/>
    <lineage>
        <taxon>Bacteria</taxon>
        <taxon>Bacillati</taxon>
        <taxon>Actinomycetota</taxon>
        <taxon>Actinomycetes</taxon>
        <taxon>Micrococcales</taxon>
        <taxon>Ornithinimicrobiaceae</taxon>
        <taxon>Serinicoccus</taxon>
    </lineage>
</organism>
<dbReference type="SUPFAM" id="SSF56112">
    <property type="entry name" value="Protein kinase-like (PK-like)"/>
    <property type="match status" value="1"/>
</dbReference>
<proteinExistence type="predicted"/>
<reference evidence="2 3" key="1">
    <citation type="submission" date="2015-12" db="EMBL/GenBank/DDBJ databases">
        <title>Serinicoccus chungangenesis strain CD08_5 genome sequencing and assembly.</title>
        <authorList>
            <person name="Chander A.M."/>
            <person name="Kaur G."/>
            <person name="Nair G.R."/>
            <person name="Dhawan D.K."/>
            <person name="Kochhar R.K."/>
            <person name="Mayilraj S."/>
            <person name="Bhadada S.K."/>
        </authorList>
    </citation>
    <scope>NUCLEOTIDE SEQUENCE [LARGE SCALE GENOMIC DNA]</scope>
    <source>
        <strain evidence="2 3">CD08_5</strain>
    </source>
</reference>
<comment type="caution">
    <text evidence="2">The sequence shown here is derived from an EMBL/GenBank/DDBJ whole genome shotgun (WGS) entry which is preliminary data.</text>
</comment>
<sequence length="313" mass="34100">MVHEPPRSVTADQVLSQVRSLWDSRVVGVQHLAVGFGAWHWRADVPGGDGHPQPGYFVSLDPPWWHSAATLEATYAAAASLGETLAFVHPCVRTSTGRFTSRAGDGSLSLTSWVPGHRPGSLGPEAVRALADLHASRPPEGILTWEPSVGPDLVDHLSEWTRSAWTDGPLGEAARDAVRAGAADVRRGLADYLRLVERLDPHTYVPTHGEPGVHNLWRADDGRLLLLDWETLRLAPPERDVVAGYASAIPHDPALLHLFRLEWQLGEVGSYSAWLRGPHDDDEDTRTALGGLRAELDGLRTSTIRSRRAEGNA</sequence>
<protein>
    <recommendedName>
        <fullName evidence="1">Aminoglycoside phosphotransferase domain-containing protein</fullName>
    </recommendedName>
</protein>
<dbReference type="STRING" id="767452.AVL62_06240"/>
<dbReference type="InterPro" id="IPR002575">
    <property type="entry name" value="Aminoglycoside_PTrfase"/>
</dbReference>